<dbReference type="Proteomes" id="UP000239663">
    <property type="component" value="Unassembled WGS sequence"/>
</dbReference>
<dbReference type="GO" id="GO:0140359">
    <property type="term" value="F:ABC-type transporter activity"/>
    <property type="evidence" value="ECO:0007669"/>
    <property type="project" value="InterPro"/>
</dbReference>
<dbReference type="PANTHER" id="PTHR37305:SF2">
    <property type="entry name" value="BACITRACIN TRANSPORT PERMEASE PROTEIN BCRB"/>
    <property type="match status" value="1"/>
</dbReference>
<keyword evidence="1" id="KW-0812">Transmembrane</keyword>
<reference evidence="2 3" key="1">
    <citation type="submission" date="2017-12" db="EMBL/GenBank/DDBJ databases">
        <title>Taxonomic description and draft genome of Pradoshia cofamensis Gen. nov., sp. nov., a thermotolerant bacillale isolated from anterior gut of earthworm Eisenia fetida.</title>
        <authorList>
            <person name="Saha T."/>
            <person name="Chakraborty R."/>
        </authorList>
    </citation>
    <scope>NUCLEOTIDE SEQUENCE [LARGE SCALE GENOMIC DNA]</scope>
    <source>
        <strain evidence="2 3">EAG3</strain>
    </source>
</reference>
<feature type="transmembrane region" description="Helical" evidence="1">
    <location>
        <begin position="116"/>
        <end position="135"/>
    </location>
</feature>
<dbReference type="AlphaFoldDB" id="A0A2S7N3C9"/>
<dbReference type="PANTHER" id="PTHR37305">
    <property type="entry name" value="INTEGRAL MEMBRANE PROTEIN-RELATED"/>
    <property type="match status" value="1"/>
</dbReference>
<sequence length="330" mass="36996">MMEFSRLLLNEMEKLYKKKRLAAIILILLVLIPIFIYAQDAQMKQREKRLGTNDWRIVLQQSIIDSQNRLQSSGIPEEWKNQLTIMIDQQQYYLDHDINPNSPGAPTFVREFLSEGIAMFIPLLVMIIAIDLVSGERSDGTIKILLTRPIKRWKILLSKYVTLLLSVSLIILLVLIMSYLLAGMFFHFDGLKIPVATGFAIENGALVTESIKLVPQWQYILMIAGLAWFVGVITGTISFMVSVLVRNTSIGMGIMFAALIAGAILKGFASAWAGAKYIFSVNLDLTDYLSGNLPMVEGLSLDFSIMILAIWGIAALCVAFVVFTRQDMFS</sequence>
<dbReference type="OrthoDB" id="8613028at2"/>
<feature type="transmembrane region" description="Helical" evidence="1">
    <location>
        <begin position="219"/>
        <end position="244"/>
    </location>
</feature>
<protein>
    <submittedName>
        <fullName evidence="2">ABC transporter permease</fullName>
    </submittedName>
</protein>
<proteinExistence type="predicted"/>
<feature type="transmembrane region" description="Helical" evidence="1">
    <location>
        <begin position="156"/>
        <end position="182"/>
    </location>
</feature>
<evidence type="ECO:0000313" key="3">
    <source>
        <dbReference type="Proteomes" id="UP000239663"/>
    </source>
</evidence>
<accession>A0A2S7N3C9</accession>
<dbReference type="EMBL" id="PKOZ01000001">
    <property type="protein sequence ID" value="PQD96480.1"/>
    <property type="molecule type" value="Genomic_DNA"/>
</dbReference>
<feature type="transmembrane region" description="Helical" evidence="1">
    <location>
        <begin position="256"/>
        <end position="279"/>
    </location>
</feature>
<evidence type="ECO:0000256" key="1">
    <source>
        <dbReference type="SAM" id="Phobius"/>
    </source>
</evidence>
<comment type="caution">
    <text evidence="2">The sequence shown here is derived from an EMBL/GenBank/DDBJ whole genome shotgun (WGS) entry which is preliminary data.</text>
</comment>
<evidence type="ECO:0000313" key="2">
    <source>
        <dbReference type="EMBL" id="PQD96480.1"/>
    </source>
</evidence>
<organism evidence="2 3">
    <name type="scientific">Pradoshia eiseniae</name>
    <dbReference type="NCBI Taxonomy" id="2064768"/>
    <lineage>
        <taxon>Bacteria</taxon>
        <taxon>Bacillati</taxon>
        <taxon>Bacillota</taxon>
        <taxon>Bacilli</taxon>
        <taxon>Bacillales</taxon>
        <taxon>Bacillaceae</taxon>
        <taxon>Pradoshia</taxon>
    </lineage>
</organism>
<name>A0A2S7N3C9_9BACI</name>
<keyword evidence="1" id="KW-0472">Membrane</keyword>
<keyword evidence="3" id="KW-1185">Reference proteome</keyword>
<gene>
    <name evidence="2" type="ORF">CYL18_00845</name>
</gene>
<dbReference type="GO" id="GO:0005886">
    <property type="term" value="C:plasma membrane"/>
    <property type="evidence" value="ECO:0007669"/>
    <property type="project" value="UniProtKB-SubCell"/>
</dbReference>
<dbReference type="Pfam" id="PF12679">
    <property type="entry name" value="ABC2_membrane_2"/>
    <property type="match status" value="1"/>
</dbReference>
<feature type="transmembrane region" description="Helical" evidence="1">
    <location>
        <begin position="21"/>
        <end position="38"/>
    </location>
</feature>
<feature type="transmembrane region" description="Helical" evidence="1">
    <location>
        <begin position="299"/>
        <end position="323"/>
    </location>
</feature>
<keyword evidence="1" id="KW-1133">Transmembrane helix</keyword>
<dbReference type="RefSeq" id="WP_104847578.1">
    <property type="nucleotide sequence ID" value="NZ_PKOZ01000001.1"/>
</dbReference>